<reference evidence="1" key="1">
    <citation type="submission" date="2018-02" db="EMBL/GenBank/DDBJ databases">
        <title>Rhizophora mucronata_Transcriptome.</title>
        <authorList>
            <person name="Meera S.P."/>
            <person name="Sreeshan A."/>
            <person name="Augustine A."/>
        </authorList>
    </citation>
    <scope>NUCLEOTIDE SEQUENCE</scope>
    <source>
        <tissue evidence="1">Leaf</tissue>
    </source>
</reference>
<accession>A0A2P2J5J7</accession>
<evidence type="ECO:0000313" key="1">
    <source>
        <dbReference type="EMBL" id="MBW88752.1"/>
    </source>
</evidence>
<protein>
    <submittedName>
        <fullName evidence="1">Uncharacterized protein</fullName>
    </submittedName>
</protein>
<dbReference type="AlphaFoldDB" id="A0A2P2J5J7"/>
<name>A0A2P2J5J7_RHIMU</name>
<proteinExistence type="predicted"/>
<organism evidence="1">
    <name type="scientific">Rhizophora mucronata</name>
    <name type="common">Asiatic mangrove</name>
    <dbReference type="NCBI Taxonomy" id="61149"/>
    <lineage>
        <taxon>Eukaryota</taxon>
        <taxon>Viridiplantae</taxon>
        <taxon>Streptophyta</taxon>
        <taxon>Embryophyta</taxon>
        <taxon>Tracheophyta</taxon>
        <taxon>Spermatophyta</taxon>
        <taxon>Magnoliopsida</taxon>
        <taxon>eudicotyledons</taxon>
        <taxon>Gunneridae</taxon>
        <taxon>Pentapetalae</taxon>
        <taxon>rosids</taxon>
        <taxon>fabids</taxon>
        <taxon>Malpighiales</taxon>
        <taxon>Rhizophoraceae</taxon>
        <taxon>Rhizophora</taxon>
    </lineage>
</organism>
<dbReference type="EMBL" id="GGEC01008269">
    <property type="protein sequence ID" value="MBW88752.1"/>
    <property type="molecule type" value="Transcribed_RNA"/>
</dbReference>
<sequence>MFMYVLVFEFLVLHCRIIGPKLYSSAILSRANDTIELVQFLFVSSPAGASVILIMDSTYGILAKTLQH</sequence>